<keyword evidence="2" id="KW-1133">Transmembrane helix</keyword>
<organism evidence="3 4">
    <name type="scientific">Aurantiacibacter atlanticus</name>
    <dbReference type="NCBI Taxonomy" id="1648404"/>
    <lineage>
        <taxon>Bacteria</taxon>
        <taxon>Pseudomonadati</taxon>
        <taxon>Pseudomonadota</taxon>
        <taxon>Alphaproteobacteria</taxon>
        <taxon>Sphingomonadales</taxon>
        <taxon>Erythrobacteraceae</taxon>
        <taxon>Aurantiacibacter</taxon>
    </lineage>
</organism>
<reference evidence="4" key="2">
    <citation type="submission" date="2015-04" db="EMBL/GenBank/DDBJ databases">
        <title>The complete genome sequence of Erythrobacter sp. s21-N3.</title>
        <authorList>
            <person name="Zhuang L."/>
            <person name="Liu Y."/>
            <person name="Shao Z."/>
        </authorList>
    </citation>
    <scope>NUCLEOTIDE SEQUENCE [LARGE SCALE GENOMIC DNA]</scope>
    <source>
        <strain evidence="4">s21-N3</strain>
    </source>
</reference>
<gene>
    <name evidence="3" type="ORF">CP97_14490</name>
</gene>
<dbReference type="KEGG" id="ery:CP97_14490"/>
<keyword evidence="2" id="KW-0472">Membrane</keyword>
<dbReference type="EMBL" id="CP011310">
    <property type="protein sequence ID" value="AKQ42976.2"/>
    <property type="molecule type" value="Genomic_DNA"/>
</dbReference>
<reference evidence="3 4" key="1">
    <citation type="journal article" date="2015" name="Int. J. Syst. Evol. Microbiol.">
        <title>Erythrobacter atlanticus sp. nov., a bacterium from ocean sediment able to degrade polycyclic aromatic hydrocarbons.</title>
        <authorList>
            <person name="Zhuang L."/>
            <person name="Liu Y."/>
            <person name="Wang L."/>
            <person name="Wang W."/>
            <person name="Shao Z."/>
        </authorList>
    </citation>
    <scope>NUCLEOTIDE SEQUENCE [LARGE SCALE GENOMIC DNA]</scope>
    <source>
        <strain evidence="4">s21-N3</strain>
    </source>
</reference>
<feature type="region of interest" description="Disordered" evidence="1">
    <location>
        <begin position="27"/>
        <end position="81"/>
    </location>
</feature>
<feature type="compositionally biased region" description="Polar residues" evidence="1">
    <location>
        <begin position="69"/>
        <end position="81"/>
    </location>
</feature>
<evidence type="ECO:0000256" key="2">
    <source>
        <dbReference type="SAM" id="Phobius"/>
    </source>
</evidence>
<feature type="transmembrane region" description="Helical" evidence="2">
    <location>
        <begin position="6"/>
        <end position="23"/>
    </location>
</feature>
<proteinExistence type="predicted"/>
<dbReference type="Proteomes" id="UP000059113">
    <property type="component" value="Chromosome"/>
</dbReference>
<keyword evidence="2" id="KW-0812">Transmembrane</keyword>
<feature type="compositionally biased region" description="Low complexity" evidence="1">
    <location>
        <begin position="27"/>
        <end position="42"/>
    </location>
</feature>
<accession>A0A0H4VJB6</accession>
<evidence type="ECO:0000313" key="3">
    <source>
        <dbReference type="EMBL" id="AKQ42976.2"/>
    </source>
</evidence>
<dbReference type="AlphaFoldDB" id="A0A0H4VJB6"/>
<name>A0A0H4VJB6_9SPHN</name>
<evidence type="ECO:0000256" key="1">
    <source>
        <dbReference type="SAM" id="MobiDB-lite"/>
    </source>
</evidence>
<protein>
    <submittedName>
        <fullName evidence="3">Uncharacterized protein</fullName>
    </submittedName>
</protein>
<sequence length="81" mass="8723">MPRNIWIFIFLLAIVLGGIWLWVQSEQSAEPAPSSASQPSSEWTTAPEGGVKVNLPETPMTNAPVDAPNSDSEQQGRATSE</sequence>
<keyword evidence="4" id="KW-1185">Reference proteome</keyword>
<evidence type="ECO:0000313" key="4">
    <source>
        <dbReference type="Proteomes" id="UP000059113"/>
    </source>
</evidence>